<sequence>MSPSIDERWVARLLRFRWLLWLGLLTLAIGGVLLWRWADWQRSAMDDAHEAMRSLHEVRLRAHAEHVLASIANLHSAVPQQERLQALATQRHPHDVGHLSLHLLDRNGASLFPQDAIAPLLPGHYGSQAVALWLATAQRGGGLVRFSAPLPIAGPHAASGARSHAELVVSHTAVVHPVHPWDWTLVVAAPDPAPQGVASYTRVLLAQHRCCPWVLPLVAPLVLSLGVGLLVAHGFLRRMRTWLGMWRADIAIHQAAQTCCESLLQAVFENAAVGMVMATPQGRFLRVNQHFCDLLQRTREELLGTTLDCRALTDPRDRAATESALQWAMQSQNPRFRLEKRYCRPDGSTLWVSQAAQLVRTPQGEPDHLFVVVQDIQERKSAEQALLLAASVFTAAREAIMITELDGTIVDVNESFTRITGYERAQALGQNPRMLKSGRQNDAYYRNLWTSLQRYGHWHSEIWNRHKNGELFASMQTISLVRDEHGQPRHYVALFSDITAVKRHQQQLEHMAQFDALTGLPNRALLADRLQQSMLAVQRRDLYLATVYLDLDGFKAINERIGHDAADGVLAALAARMRTVLREGDTLARVGGDEFVAVLADLPDVASCAPMLDRLLAAAMEPVPSHGETIQTSASLGVTFYPQTDSIDAEQLLRQADQAMYQAKVAGKNRYHLFDAEHDRNVRGKHESIERIRHALLQNELVLYYQPKVDMRTGQVIGAEALLRWQHPRRGVLLPGAFLPDVENDPFAVELGEWVLRTAVRQVQEWLAQSVDLCVSVNVGARQLQQSHFVDRLRNILARFPDLPQGRLELEILESNALEDLEGISQVIMDCEALGVSFALDDFGTGYSSLTYLRRLPVKTIKIDQSFVRDMLEDADDLAILTGVIGLAQAFHREVIAEGVETVDHGTALLQLGCPLGQGYGIARPMPAAAIPIWVREWRPDPAWNPEEQWRIQTDYRI</sequence>
<evidence type="ECO:0000259" key="4">
    <source>
        <dbReference type="PROSITE" id="PS50883"/>
    </source>
</evidence>
<dbReference type="Pfam" id="PF00990">
    <property type="entry name" value="GGDEF"/>
    <property type="match status" value="1"/>
</dbReference>
<feature type="domain" description="PAS" evidence="2">
    <location>
        <begin position="260"/>
        <end position="332"/>
    </location>
</feature>
<gene>
    <name evidence="6" type="ORF">Cenrod_2399</name>
</gene>
<dbReference type="PROSITE" id="PS50113">
    <property type="entry name" value="PAC"/>
    <property type="match status" value="2"/>
</dbReference>
<dbReference type="RefSeq" id="WP_022776191.1">
    <property type="nucleotide sequence ID" value="NC_022576.1"/>
</dbReference>
<keyword evidence="7" id="KW-1185">Reference proteome</keyword>
<name>U5NAN6_9BURK</name>
<keyword evidence="1" id="KW-0472">Membrane</keyword>
<dbReference type="HOGENOM" id="CLU_000445_70_20_4"/>
<feature type="transmembrane region" description="Helical" evidence="1">
    <location>
        <begin position="18"/>
        <end position="38"/>
    </location>
</feature>
<dbReference type="Pfam" id="PF00989">
    <property type="entry name" value="PAS"/>
    <property type="match status" value="1"/>
</dbReference>
<feature type="domain" description="PAS" evidence="2">
    <location>
        <begin position="392"/>
        <end position="431"/>
    </location>
</feature>
<dbReference type="SUPFAM" id="SSF141868">
    <property type="entry name" value="EAL domain-like"/>
    <property type="match status" value="1"/>
</dbReference>
<feature type="domain" description="PAC" evidence="3">
    <location>
        <begin position="458"/>
        <end position="510"/>
    </location>
</feature>
<dbReference type="PANTHER" id="PTHR44757:SF2">
    <property type="entry name" value="BIOFILM ARCHITECTURE MAINTENANCE PROTEIN MBAA"/>
    <property type="match status" value="1"/>
</dbReference>
<evidence type="ECO:0000259" key="5">
    <source>
        <dbReference type="PROSITE" id="PS50887"/>
    </source>
</evidence>
<dbReference type="PROSITE" id="PS50112">
    <property type="entry name" value="PAS"/>
    <property type="match status" value="2"/>
</dbReference>
<dbReference type="EMBL" id="CP004885">
    <property type="protein sequence ID" value="AGX88457.1"/>
    <property type="molecule type" value="Genomic_DNA"/>
</dbReference>
<dbReference type="InterPro" id="IPR000160">
    <property type="entry name" value="GGDEF_dom"/>
</dbReference>
<evidence type="ECO:0000256" key="1">
    <source>
        <dbReference type="SAM" id="Phobius"/>
    </source>
</evidence>
<dbReference type="InterPro" id="IPR001610">
    <property type="entry name" value="PAC"/>
</dbReference>
<dbReference type="CDD" id="cd00130">
    <property type="entry name" value="PAS"/>
    <property type="match status" value="2"/>
</dbReference>
<dbReference type="InterPro" id="IPR000014">
    <property type="entry name" value="PAS"/>
</dbReference>
<dbReference type="NCBIfam" id="TIGR00229">
    <property type="entry name" value="sensory_box"/>
    <property type="match status" value="2"/>
</dbReference>
<organism evidence="6 7">
    <name type="scientific">Candidatus Symbiobacter mobilis CR</name>
    <dbReference type="NCBI Taxonomy" id="946483"/>
    <lineage>
        <taxon>Bacteria</taxon>
        <taxon>Pseudomonadati</taxon>
        <taxon>Pseudomonadota</taxon>
        <taxon>Betaproteobacteria</taxon>
        <taxon>Burkholderiales</taxon>
        <taxon>Comamonadaceae</taxon>
    </lineage>
</organism>
<evidence type="ECO:0000259" key="2">
    <source>
        <dbReference type="PROSITE" id="PS50112"/>
    </source>
</evidence>
<dbReference type="Pfam" id="PF00563">
    <property type="entry name" value="EAL"/>
    <property type="match status" value="1"/>
</dbReference>
<protein>
    <submittedName>
        <fullName evidence="6">Signal transduction protein</fullName>
    </submittedName>
</protein>
<dbReference type="InterPro" id="IPR043128">
    <property type="entry name" value="Rev_trsase/Diguanyl_cyclase"/>
</dbReference>
<dbReference type="Gene3D" id="3.30.450.20">
    <property type="entry name" value="PAS domain"/>
    <property type="match status" value="2"/>
</dbReference>
<evidence type="ECO:0000313" key="7">
    <source>
        <dbReference type="Proteomes" id="UP000017184"/>
    </source>
</evidence>
<dbReference type="PANTHER" id="PTHR44757">
    <property type="entry name" value="DIGUANYLATE CYCLASE DGCP"/>
    <property type="match status" value="1"/>
</dbReference>
<dbReference type="SUPFAM" id="SSF55073">
    <property type="entry name" value="Nucleotide cyclase"/>
    <property type="match status" value="1"/>
</dbReference>
<evidence type="ECO:0000313" key="6">
    <source>
        <dbReference type="EMBL" id="AGX88457.1"/>
    </source>
</evidence>
<dbReference type="CDD" id="cd01948">
    <property type="entry name" value="EAL"/>
    <property type="match status" value="1"/>
</dbReference>
<dbReference type="OrthoDB" id="9813903at2"/>
<dbReference type="InterPro" id="IPR035965">
    <property type="entry name" value="PAS-like_dom_sf"/>
</dbReference>
<dbReference type="Gene3D" id="3.20.20.450">
    <property type="entry name" value="EAL domain"/>
    <property type="match status" value="1"/>
</dbReference>
<evidence type="ECO:0000259" key="3">
    <source>
        <dbReference type="PROSITE" id="PS50113"/>
    </source>
</evidence>
<dbReference type="InterPro" id="IPR013767">
    <property type="entry name" value="PAS_fold"/>
</dbReference>
<dbReference type="Proteomes" id="UP000017184">
    <property type="component" value="Chromosome"/>
</dbReference>
<dbReference type="InterPro" id="IPR000700">
    <property type="entry name" value="PAS-assoc_C"/>
</dbReference>
<dbReference type="KEGG" id="cbx:Cenrod_2399"/>
<dbReference type="Gene3D" id="3.30.70.270">
    <property type="match status" value="1"/>
</dbReference>
<feature type="domain" description="EAL" evidence="4">
    <location>
        <begin position="685"/>
        <end position="939"/>
    </location>
</feature>
<dbReference type="SMART" id="SM00091">
    <property type="entry name" value="PAS"/>
    <property type="match status" value="3"/>
</dbReference>
<feature type="transmembrane region" description="Helical" evidence="1">
    <location>
        <begin position="213"/>
        <end position="236"/>
    </location>
</feature>
<dbReference type="PROSITE" id="PS50883">
    <property type="entry name" value="EAL"/>
    <property type="match status" value="1"/>
</dbReference>
<dbReference type="SMART" id="SM00086">
    <property type="entry name" value="PAC"/>
    <property type="match status" value="2"/>
</dbReference>
<dbReference type="InterPro" id="IPR052155">
    <property type="entry name" value="Biofilm_reg_signaling"/>
</dbReference>
<dbReference type="SMART" id="SM00052">
    <property type="entry name" value="EAL"/>
    <property type="match status" value="1"/>
</dbReference>
<keyword evidence="1" id="KW-0812">Transmembrane</keyword>
<dbReference type="InterPro" id="IPR001633">
    <property type="entry name" value="EAL_dom"/>
</dbReference>
<dbReference type="STRING" id="946483.Cenrod_2399"/>
<feature type="domain" description="PAC" evidence="3">
    <location>
        <begin position="336"/>
        <end position="388"/>
    </location>
</feature>
<proteinExistence type="predicted"/>
<dbReference type="AlphaFoldDB" id="U5NAN6"/>
<dbReference type="SMART" id="SM00267">
    <property type="entry name" value="GGDEF"/>
    <property type="match status" value="1"/>
</dbReference>
<reference evidence="6 7" key="1">
    <citation type="journal article" date="2013" name="Genome Biol.">
        <title>Genomic analysis reveals key aspects of prokaryotic symbiosis in the phototrophic consortium "Chlorochromatium aggregatum".</title>
        <authorList>
            <person name="Liu Z."/>
            <person name="Muller J."/>
            <person name="Li T."/>
            <person name="Alvey R.M."/>
            <person name="Vogl K."/>
            <person name="Frigaard N.U."/>
            <person name="Rockwell N.C."/>
            <person name="Boyd E.S."/>
            <person name="Tomsho L.P."/>
            <person name="Schuster S.C."/>
            <person name="Henke P."/>
            <person name="Rohde M."/>
            <person name="Overmann J."/>
            <person name="Bryant D.A."/>
        </authorList>
    </citation>
    <scope>NUCLEOTIDE SEQUENCE [LARGE SCALE GENOMIC DNA]</scope>
    <source>
        <strain evidence="6">CR</strain>
    </source>
</reference>
<feature type="domain" description="GGDEF" evidence="5">
    <location>
        <begin position="542"/>
        <end position="676"/>
    </location>
</feature>
<dbReference type="CDD" id="cd01949">
    <property type="entry name" value="GGDEF"/>
    <property type="match status" value="1"/>
</dbReference>
<dbReference type="Pfam" id="PF13426">
    <property type="entry name" value="PAS_9"/>
    <property type="match status" value="1"/>
</dbReference>
<keyword evidence="1" id="KW-1133">Transmembrane helix</keyword>
<dbReference type="eggNOG" id="COG2202">
    <property type="taxonomic scope" value="Bacteria"/>
</dbReference>
<accession>U5NAN6</accession>
<dbReference type="PATRIC" id="fig|946483.4.peg.2421"/>
<dbReference type="GO" id="GO:0006355">
    <property type="term" value="P:regulation of DNA-templated transcription"/>
    <property type="evidence" value="ECO:0007669"/>
    <property type="project" value="InterPro"/>
</dbReference>
<dbReference type="eggNOG" id="COG5001">
    <property type="taxonomic scope" value="Bacteria"/>
</dbReference>
<dbReference type="PROSITE" id="PS50887">
    <property type="entry name" value="GGDEF"/>
    <property type="match status" value="1"/>
</dbReference>
<dbReference type="InterPro" id="IPR035919">
    <property type="entry name" value="EAL_sf"/>
</dbReference>
<dbReference type="InterPro" id="IPR029787">
    <property type="entry name" value="Nucleotide_cyclase"/>
</dbReference>
<dbReference type="NCBIfam" id="TIGR00254">
    <property type="entry name" value="GGDEF"/>
    <property type="match status" value="1"/>
</dbReference>
<dbReference type="SUPFAM" id="SSF55785">
    <property type="entry name" value="PYP-like sensor domain (PAS domain)"/>
    <property type="match status" value="2"/>
</dbReference>